<feature type="compositionally biased region" description="Low complexity" evidence="9">
    <location>
        <begin position="60"/>
        <end position="75"/>
    </location>
</feature>
<dbReference type="Pfam" id="PF22600">
    <property type="entry name" value="MTPAP-like_central"/>
    <property type="match status" value="1"/>
</dbReference>
<dbReference type="AlphaFoldDB" id="A0A8S9XS91"/>
<dbReference type="Gene3D" id="3.30.460.10">
    <property type="entry name" value="Beta Polymerase, domain 2"/>
    <property type="match status" value="1"/>
</dbReference>
<keyword evidence="7" id="KW-0460">Magnesium</keyword>
<reference evidence="12" key="1">
    <citation type="journal article" date="2021" name="Mol. Ecol. Resour.">
        <title>Apolygus lucorum genome provides insights into omnivorousness and mesophyll feeding.</title>
        <authorList>
            <person name="Liu Y."/>
            <person name="Liu H."/>
            <person name="Wang H."/>
            <person name="Huang T."/>
            <person name="Liu B."/>
            <person name="Yang B."/>
            <person name="Yin L."/>
            <person name="Li B."/>
            <person name="Zhang Y."/>
            <person name="Zhang S."/>
            <person name="Jiang F."/>
            <person name="Zhang X."/>
            <person name="Ren Y."/>
            <person name="Wang B."/>
            <person name="Wang S."/>
            <person name="Lu Y."/>
            <person name="Wu K."/>
            <person name="Fan W."/>
            <person name="Wang G."/>
        </authorList>
    </citation>
    <scope>NUCLEOTIDE SEQUENCE</scope>
    <source>
        <strain evidence="12">12Hb</strain>
    </source>
</reference>
<feature type="compositionally biased region" description="Polar residues" evidence="9">
    <location>
        <begin position="32"/>
        <end position="50"/>
    </location>
</feature>
<keyword evidence="5" id="KW-0808">Transferase</keyword>
<keyword evidence="13" id="KW-1185">Reference proteome</keyword>
<feature type="compositionally biased region" description="Polar residues" evidence="9">
    <location>
        <begin position="177"/>
        <end position="211"/>
    </location>
</feature>
<evidence type="ECO:0000256" key="9">
    <source>
        <dbReference type="SAM" id="MobiDB-lite"/>
    </source>
</evidence>
<dbReference type="Pfam" id="PF03828">
    <property type="entry name" value="PAP_assoc"/>
    <property type="match status" value="1"/>
</dbReference>
<evidence type="ECO:0000256" key="5">
    <source>
        <dbReference type="ARBA" id="ARBA00022679"/>
    </source>
</evidence>
<dbReference type="InterPro" id="IPR054708">
    <property type="entry name" value="MTPAP-like_central"/>
</dbReference>
<evidence type="ECO:0000256" key="1">
    <source>
        <dbReference type="ARBA" id="ARBA00001936"/>
    </source>
</evidence>
<feature type="domain" description="PAP-associated" evidence="10">
    <location>
        <begin position="516"/>
        <end position="577"/>
    </location>
</feature>
<evidence type="ECO:0000256" key="6">
    <source>
        <dbReference type="ARBA" id="ARBA00022723"/>
    </source>
</evidence>
<protein>
    <recommendedName>
        <fullName evidence="14">PAP-associated domain-containing protein</fullName>
    </recommendedName>
</protein>
<dbReference type="CDD" id="cd05402">
    <property type="entry name" value="NT_PAP_TUTase"/>
    <property type="match status" value="1"/>
</dbReference>
<evidence type="ECO:0000256" key="4">
    <source>
        <dbReference type="ARBA" id="ARBA00022490"/>
    </source>
</evidence>
<feature type="domain" description="Poly(A) RNA polymerase mitochondrial-like central palm" evidence="11">
    <location>
        <begin position="291"/>
        <end position="429"/>
    </location>
</feature>
<dbReference type="GO" id="GO:0046872">
    <property type="term" value="F:metal ion binding"/>
    <property type="evidence" value="ECO:0007669"/>
    <property type="project" value="UniProtKB-KW"/>
</dbReference>
<dbReference type="OrthoDB" id="2274644at2759"/>
<evidence type="ECO:0000259" key="10">
    <source>
        <dbReference type="Pfam" id="PF03828"/>
    </source>
</evidence>
<comment type="subcellular location">
    <subcellularLocation>
        <location evidence="3">Cytoplasm</location>
    </subcellularLocation>
</comment>
<dbReference type="GO" id="GO:0005737">
    <property type="term" value="C:cytoplasm"/>
    <property type="evidence" value="ECO:0007669"/>
    <property type="project" value="UniProtKB-SubCell"/>
</dbReference>
<dbReference type="InterPro" id="IPR002058">
    <property type="entry name" value="PAP_assoc"/>
</dbReference>
<evidence type="ECO:0000256" key="3">
    <source>
        <dbReference type="ARBA" id="ARBA00004496"/>
    </source>
</evidence>
<accession>A0A8S9XS91</accession>
<dbReference type="GO" id="GO:0031123">
    <property type="term" value="P:RNA 3'-end processing"/>
    <property type="evidence" value="ECO:0007669"/>
    <property type="project" value="TreeGrafter"/>
</dbReference>
<name>A0A8S9XS91_APOLU</name>
<dbReference type="GO" id="GO:1990817">
    <property type="term" value="F:poly(A) RNA polymerase activity"/>
    <property type="evidence" value="ECO:0007669"/>
    <property type="project" value="TreeGrafter"/>
</dbReference>
<evidence type="ECO:0000256" key="2">
    <source>
        <dbReference type="ARBA" id="ARBA00001946"/>
    </source>
</evidence>
<feature type="region of interest" description="Disordered" evidence="9">
    <location>
        <begin position="173"/>
        <end position="218"/>
    </location>
</feature>
<gene>
    <name evidence="12" type="ORF">GE061_014201</name>
</gene>
<keyword evidence="4" id="KW-0963">Cytoplasm</keyword>
<comment type="cofactor">
    <cofactor evidence="1">
        <name>Mn(2+)</name>
        <dbReference type="ChEBI" id="CHEBI:29035"/>
    </cofactor>
</comment>
<evidence type="ECO:0000259" key="11">
    <source>
        <dbReference type="Pfam" id="PF22600"/>
    </source>
</evidence>
<keyword evidence="6" id="KW-0479">Metal-binding</keyword>
<evidence type="ECO:0000313" key="12">
    <source>
        <dbReference type="EMBL" id="KAF6211088.1"/>
    </source>
</evidence>
<dbReference type="PANTHER" id="PTHR12271:SF40">
    <property type="entry name" value="POLY(A) RNA POLYMERASE GLD2"/>
    <property type="match status" value="1"/>
</dbReference>
<evidence type="ECO:0000256" key="8">
    <source>
        <dbReference type="ARBA" id="ARBA00038491"/>
    </source>
</evidence>
<evidence type="ECO:0008006" key="14">
    <source>
        <dbReference type="Google" id="ProtNLM"/>
    </source>
</evidence>
<dbReference type="Gene3D" id="1.10.1410.10">
    <property type="match status" value="1"/>
</dbReference>
<evidence type="ECO:0000256" key="7">
    <source>
        <dbReference type="ARBA" id="ARBA00022842"/>
    </source>
</evidence>
<dbReference type="PANTHER" id="PTHR12271">
    <property type="entry name" value="POLY A POLYMERASE CID PAP -RELATED"/>
    <property type="match status" value="1"/>
</dbReference>
<sequence length="616" mass="70534">MSRKEADKSLRPIFSTVVQVWIMYGAYNQTSYYNGTNGHDTRFYQGNTRNPKPKDERKTQNSASSHPNSSSSQQPDRYNTAGQRYNKYSHPAGTRMFNNSQQKRWPERQFSGPPPTGKLRHGPPEPSPSHKPVERVNNLKKTKPYFNQNVDEKDNSEKETVCTNGAKNVIVNGGPAATNQANSSDNKVSANRQGGRKQNSGRPQYASGTSKSKNKKEPNHKYTWHEQMNFFNSYYCVDHPRFMLPPETCPGPERHLSISTRPMYRCLRRSSAMAITSPPDNLTNGSCWDKLSEAMWTKFNLNQQCEEVYCIKIRLWEFLYMIIRAYFPRYGLYLVGSSLNGFAMDSSDVDLCLMIHNMEVDQRTDAQMYLGSIFGLLSTFPAFIDDLKLIHAKVPLLKFKDASHGLNVDLNCNNSVGIRNTHLLHGYSQSDWRVKPLVILVKLWAQCHNINDAKCMTLSSYSLSLMVLHFLQCGVRPAILPCLQKLYPDRYNPTVNIGLIHIPEEIPTYKNDNNQTLGELFLQFFQYYTHFDFEEDAISVRLGSTIPVESCRYVKSPKNDPMQWKYINIEEPFDLTNTARSVHEPSNYKRILEVFSHSASALEETQALSSVFTPIR</sequence>
<feature type="region of interest" description="Disordered" evidence="9">
    <location>
        <begin position="32"/>
        <end position="159"/>
    </location>
</feature>
<proteinExistence type="inferred from homology"/>
<dbReference type="Proteomes" id="UP000466442">
    <property type="component" value="Linkage Group LG5"/>
</dbReference>
<comment type="similarity">
    <text evidence="8">Belongs to the DNA polymerase type-B-like family. GLD2 subfamily.</text>
</comment>
<comment type="cofactor">
    <cofactor evidence="2">
        <name>Mg(2+)</name>
        <dbReference type="ChEBI" id="CHEBI:18420"/>
    </cofactor>
</comment>
<dbReference type="SUPFAM" id="SSF81301">
    <property type="entry name" value="Nucleotidyltransferase"/>
    <property type="match status" value="1"/>
</dbReference>
<evidence type="ECO:0000313" key="13">
    <source>
        <dbReference type="Proteomes" id="UP000466442"/>
    </source>
</evidence>
<dbReference type="EMBL" id="WIXP02000005">
    <property type="protein sequence ID" value="KAF6211088.1"/>
    <property type="molecule type" value="Genomic_DNA"/>
</dbReference>
<dbReference type="SUPFAM" id="SSF81631">
    <property type="entry name" value="PAP/OAS1 substrate-binding domain"/>
    <property type="match status" value="1"/>
</dbReference>
<comment type="caution">
    <text evidence="12">The sequence shown here is derived from an EMBL/GenBank/DDBJ whole genome shotgun (WGS) entry which is preliminary data.</text>
</comment>
<dbReference type="InterPro" id="IPR043519">
    <property type="entry name" value="NT_sf"/>
</dbReference>
<organism evidence="12 13">
    <name type="scientific">Apolygus lucorum</name>
    <name type="common">Small green plant bug</name>
    <name type="synonym">Lygocoris lucorum</name>
    <dbReference type="NCBI Taxonomy" id="248454"/>
    <lineage>
        <taxon>Eukaryota</taxon>
        <taxon>Metazoa</taxon>
        <taxon>Ecdysozoa</taxon>
        <taxon>Arthropoda</taxon>
        <taxon>Hexapoda</taxon>
        <taxon>Insecta</taxon>
        <taxon>Pterygota</taxon>
        <taxon>Neoptera</taxon>
        <taxon>Paraneoptera</taxon>
        <taxon>Hemiptera</taxon>
        <taxon>Heteroptera</taxon>
        <taxon>Panheteroptera</taxon>
        <taxon>Cimicomorpha</taxon>
        <taxon>Miridae</taxon>
        <taxon>Mirini</taxon>
        <taxon>Apolygus</taxon>
    </lineage>
</organism>
<feature type="compositionally biased region" description="Basic and acidic residues" evidence="9">
    <location>
        <begin position="150"/>
        <end position="159"/>
    </location>
</feature>